<feature type="domain" description="AMP-binding enzyme C-terminal" evidence="7">
    <location>
        <begin position="442"/>
        <end position="522"/>
    </location>
</feature>
<gene>
    <name evidence="8" type="ORF">BCR42DRAFT_467657</name>
</gene>
<dbReference type="InterPro" id="IPR045851">
    <property type="entry name" value="AMP-bd_C_sf"/>
</dbReference>
<keyword evidence="9" id="KW-1185">Reference proteome</keyword>
<comment type="caution">
    <text evidence="8">The sequence shown here is derived from an EMBL/GenBank/DDBJ whole genome shotgun (WGS) entry which is preliminary data.</text>
</comment>
<dbReference type="OrthoDB" id="1898221at2759"/>
<dbReference type="Gene3D" id="3.40.50.980">
    <property type="match status" value="2"/>
</dbReference>
<proteinExistence type="inferred from homology"/>
<evidence type="ECO:0000256" key="5">
    <source>
        <dbReference type="SAM" id="Phobius"/>
    </source>
</evidence>
<keyword evidence="4" id="KW-0067">ATP-binding</keyword>
<organism evidence="8 9">
    <name type="scientific">Absidia repens</name>
    <dbReference type="NCBI Taxonomy" id="90262"/>
    <lineage>
        <taxon>Eukaryota</taxon>
        <taxon>Fungi</taxon>
        <taxon>Fungi incertae sedis</taxon>
        <taxon>Mucoromycota</taxon>
        <taxon>Mucoromycotina</taxon>
        <taxon>Mucoromycetes</taxon>
        <taxon>Mucorales</taxon>
        <taxon>Cunninghamellaceae</taxon>
        <taxon>Absidia</taxon>
    </lineage>
</organism>
<keyword evidence="5" id="KW-0472">Membrane</keyword>
<evidence type="ECO:0008006" key="10">
    <source>
        <dbReference type="Google" id="ProtNLM"/>
    </source>
</evidence>
<dbReference type="Pfam" id="PF13193">
    <property type="entry name" value="AMP-binding_C"/>
    <property type="match status" value="1"/>
</dbReference>
<dbReference type="FunFam" id="3.30.300.30:FF:000007">
    <property type="entry name" value="4-coumarate--CoA ligase 2"/>
    <property type="match status" value="1"/>
</dbReference>
<dbReference type="Gene3D" id="2.30.38.10">
    <property type="entry name" value="Luciferase, Domain 3"/>
    <property type="match status" value="1"/>
</dbReference>
<dbReference type="PANTHER" id="PTHR24096">
    <property type="entry name" value="LONG-CHAIN-FATTY-ACID--COA LIGASE"/>
    <property type="match status" value="1"/>
</dbReference>
<reference evidence="8 9" key="1">
    <citation type="submission" date="2016-07" db="EMBL/GenBank/DDBJ databases">
        <title>Pervasive Adenine N6-methylation of Active Genes in Fungi.</title>
        <authorList>
            <consortium name="DOE Joint Genome Institute"/>
            <person name="Mondo S.J."/>
            <person name="Dannebaum R.O."/>
            <person name="Kuo R.C."/>
            <person name="Labutti K."/>
            <person name="Haridas S."/>
            <person name="Kuo A."/>
            <person name="Salamov A."/>
            <person name="Ahrendt S.R."/>
            <person name="Lipzen A."/>
            <person name="Sullivan W."/>
            <person name="Andreopoulos W.B."/>
            <person name="Clum A."/>
            <person name="Lindquist E."/>
            <person name="Daum C."/>
            <person name="Ramamoorthy G.K."/>
            <person name="Gryganskyi A."/>
            <person name="Culley D."/>
            <person name="Magnuson J.K."/>
            <person name="James T.Y."/>
            <person name="O'Malley M.A."/>
            <person name="Stajich J.E."/>
            <person name="Spatafora J.W."/>
            <person name="Visel A."/>
            <person name="Grigoriev I.V."/>
        </authorList>
    </citation>
    <scope>NUCLEOTIDE SEQUENCE [LARGE SCALE GENOMIC DNA]</scope>
    <source>
        <strain evidence="8 9">NRRL 1336</strain>
    </source>
</reference>
<evidence type="ECO:0000256" key="2">
    <source>
        <dbReference type="ARBA" id="ARBA00022598"/>
    </source>
</evidence>
<dbReference type="InterPro" id="IPR000873">
    <property type="entry name" value="AMP-dep_synth/lig_dom"/>
</dbReference>
<name>A0A1X2IB78_9FUNG</name>
<dbReference type="Proteomes" id="UP000193560">
    <property type="component" value="Unassembled WGS sequence"/>
</dbReference>
<dbReference type="PANTHER" id="PTHR24096:SF149">
    <property type="entry name" value="AMP-BINDING DOMAIN-CONTAINING PROTEIN-RELATED"/>
    <property type="match status" value="1"/>
</dbReference>
<dbReference type="EMBL" id="MCGE01000017">
    <property type="protein sequence ID" value="ORZ13199.1"/>
    <property type="molecule type" value="Genomic_DNA"/>
</dbReference>
<evidence type="ECO:0000256" key="1">
    <source>
        <dbReference type="ARBA" id="ARBA00006432"/>
    </source>
</evidence>
<dbReference type="InterPro" id="IPR025110">
    <property type="entry name" value="AMP-bd_C"/>
</dbReference>
<dbReference type="PROSITE" id="PS00455">
    <property type="entry name" value="AMP_BINDING"/>
    <property type="match status" value="1"/>
</dbReference>
<evidence type="ECO:0000259" key="6">
    <source>
        <dbReference type="Pfam" id="PF00501"/>
    </source>
</evidence>
<dbReference type="FunFam" id="3.40.50.12780:FF:000003">
    <property type="entry name" value="Long-chain-fatty-acid--CoA ligase FadD"/>
    <property type="match status" value="1"/>
</dbReference>
<evidence type="ECO:0000256" key="4">
    <source>
        <dbReference type="ARBA" id="ARBA00022840"/>
    </source>
</evidence>
<comment type="similarity">
    <text evidence="1">Belongs to the ATP-dependent AMP-binding enzyme family.</text>
</comment>
<feature type="transmembrane region" description="Helical" evidence="5">
    <location>
        <begin position="226"/>
        <end position="250"/>
    </location>
</feature>
<feature type="domain" description="AMP-dependent synthetase/ligase" evidence="6">
    <location>
        <begin position="27"/>
        <end position="390"/>
    </location>
</feature>
<evidence type="ECO:0000313" key="9">
    <source>
        <dbReference type="Proteomes" id="UP000193560"/>
    </source>
</evidence>
<evidence type="ECO:0000256" key="3">
    <source>
        <dbReference type="ARBA" id="ARBA00022741"/>
    </source>
</evidence>
<evidence type="ECO:0000313" key="8">
    <source>
        <dbReference type="EMBL" id="ORZ13199.1"/>
    </source>
</evidence>
<dbReference type="AlphaFoldDB" id="A0A1X2IB78"/>
<protein>
    <recommendedName>
        <fullName evidence="10">4-coumarate-CoA ligase</fullName>
    </recommendedName>
</protein>
<keyword evidence="3" id="KW-0547">Nucleotide-binding</keyword>
<dbReference type="GO" id="GO:0005524">
    <property type="term" value="F:ATP binding"/>
    <property type="evidence" value="ECO:0007669"/>
    <property type="project" value="UniProtKB-KW"/>
</dbReference>
<evidence type="ECO:0000259" key="7">
    <source>
        <dbReference type="Pfam" id="PF13193"/>
    </source>
</evidence>
<accession>A0A1X2IB78</accession>
<dbReference type="Gene3D" id="3.30.300.30">
    <property type="match status" value="1"/>
</dbReference>
<sequence>MVFLSKHSPITIPDIGVAELIFENRNNIPDDKPILLDAHSTRVITFGQFKQNVLQFAAGLQDHCDFQPGDVLAICAPNKVDYPVALLGAIAAGGTVSPANPAYTVKELTHQLSLAKAKVILCGQENVQVVLEAAEKCGLKKTNIFVFGEEAVQGVQPYSQVLLFGRRLPAPVKISNPSDQLSYMCFSSGTTGLSKGVMSTHANINSGILQTDTVLAPHMRASKDRILGVIPFFHIFGLVVNVHMSLFWGLPMTVMSKFDLPLFCNVVQTNKISFSCLVPPILVLLAKHPIVDQYDLSSLRTVVSGAAPLSSDLANDVRTRLPHCRVIQGYGLTETSPVVTIGDLNHPVEGSSGILVPNMSVKIVNEEGQEVGTNERGELWCKGPNIMKGYINNPEATADCLDAEGYFHTGDIAIVDEQGNFSIVDRIKELIKYKGFQVPPAELEGILLTSPMVADCAVIGVYDAAQATELPRAYVVLQPATQQSPVVAKELIDYVSTKVVQYKRLRGGIRFVDAVPKSPSGKLLRRVIKDWVKDEEKITRTEAKL</sequence>
<dbReference type="GO" id="GO:0016405">
    <property type="term" value="F:CoA-ligase activity"/>
    <property type="evidence" value="ECO:0007669"/>
    <property type="project" value="TreeGrafter"/>
</dbReference>
<dbReference type="Pfam" id="PF00501">
    <property type="entry name" value="AMP-binding"/>
    <property type="match status" value="1"/>
</dbReference>
<keyword evidence="5" id="KW-0812">Transmembrane</keyword>
<dbReference type="InterPro" id="IPR020845">
    <property type="entry name" value="AMP-binding_CS"/>
</dbReference>
<keyword evidence="5" id="KW-1133">Transmembrane helix</keyword>
<dbReference type="CDD" id="cd05911">
    <property type="entry name" value="Firefly_Luc_like"/>
    <property type="match status" value="1"/>
</dbReference>
<dbReference type="SUPFAM" id="SSF56801">
    <property type="entry name" value="Acetyl-CoA synthetase-like"/>
    <property type="match status" value="1"/>
</dbReference>
<keyword evidence="2" id="KW-0436">Ligase</keyword>
<dbReference type="STRING" id="90262.A0A1X2IB78"/>